<dbReference type="SUPFAM" id="SSF53474">
    <property type="entry name" value="alpha/beta-Hydrolases"/>
    <property type="match status" value="1"/>
</dbReference>
<name>A0ABN0WD15_9BACI</name>
<dbReference type="InterPro" id="IPR029058">
    <property type="entry name" value="AB_hydrolase_fold"/>
</dbReference>
<dbReference type="PRINTS" id="PR00111">
    <property type="entry name" value="ABHYDROLASE"/>
</dbReference>
<dbReference type="Gene3D" id="3.40.50.1820">
    <property type="entry name" value="alpha/beta hydrolase"/>
    <property type="match status" value="1"/>
</dbReference>
<gene>
    <name evidence="2" type="primary">ytpA</name>
    <name evidence="2" type="ORF">GCM10008967_24010</name>
</gene>
<dbReference type="Proteomes" id="UP001500782">
    <property type="component" value="Unassembled WGS sequence"/>
</dbReference>
<organism evidence="2 3">
    <name type="scientific">Bacillus carboniphilus</name>
    <dbReference type="NCBI Taxonomy" id="86663"/>
    <lineage>
        <taxon>Bacteria</taxon>
        <taxon>Bacillati</taxon>
        <taxon>Bacillota</taxon>
        <taxon>Bacilli</taxon>
        <taxon>Bacillales</taxon>
        <taxon>Bacillaceae</taxon>
        <taxon>Bacillus</taxon>
    </lineage>
</organism>
<comment type="caution">
    <text evidence="2">The sequence shown here is derived from an EMBL/GenBank/DDBJ whole genome shotgun (WGS) entry which is preliminary data.</text>
</comment>
<dbReference type="InterPro" id="IPR051044">
    <property type="entry name" value="MAG_DAG_Lipase"/>
</dbReference>
<keyword evidence="3" id="KW-1185">Reference proteome</keyword>
<dbReference type="InterPro" id="IPR022742">
    <property type="entry name" value="Hydrolase_4"/>
</dbReference>
<proteinExistence type="predicted"/>
<dbReference type="PANTHER" id="PTHR11614">
    <property type="entry name" value="PHOSPHOLIPASE-RELATED"/>
    <property type="match status" value="1"/>
</dbReference>
<protein>
    <submittedName>
        <fullName evidence="2">Phospholipase YtpA</fullName>
    </submittedName>
</protein>
<sequence>MWKWEADENALASIVIIHGAFEHHGRYRWLVEMWRSSGFHVLMGDLPGQGTTTRSNRGHIDSFDEYIEEVDGWIKEAAKWELPIFLIGHSMGGLVVVRLLQEKKVHLAGAILSSPCLGLAKHPSKFLESISWGLNKIAPKMKVSPKLTVDLVTRNVEVQNSDVNDSLYVTDVSVRWYRELIQGVHQAFDKVHKTLDVPLLVMQGGNDKIVDKQAVRKWFNQVKLNDKHYKEWQECYHEIFSEPNREIIFEYTVDFVKARLKLLGYYIE</sequence>
<dbReference type="RefSeq" id="WP_343799363.1">
    <property type="nucleotide sequence ID" value="NZ_BAAADJ010000023.1"/>
</dbReference>
<dbReference type="Pfam" id="PF12146">
    <property type="entry name" value="Hydrolase_4"/>
    <property type="match status" value="1"/>
</dbReference>
<evidence type="ECO:0000259" key="1">
    <source>
        <dbReference type="Pfam" id="PF12146"/>
    </source>
</evidence>
<evidence type="ECO:0000313" key="2">
    <source>
        <dbReference type="EMBL" id="GAA0332542.1"/>
    </source>
</evidence>
<feature type="domain" description="Serine aminopeptidase S33" evidence="1">
    <location>
        <begin position="10"/>
        <end position="244"/>
    </location>
</feature>
<reference evidence="2 3" key="1">
    <citation type="journal article" date="2019" name="Int. J. Syst. Evol. Microbiol.">
        <title>The Global Catalogue of Microorganisms (GCM) 10K type strain sequencing project: providing services to taxonomists for standard genome sequencing and annotation.</title>
        <authorList>
            <consortium name="The Broad Institute Genomics Platform"/>
            <consortium name="The Broad Institute Genome Sequencing Center for Infectious Disease"/>
            <person name="Wu L."/>
            <person name="Ma J."/>
        </authorList>
    </citation>
    <scope>NUCLEOTIDE SEQUENCE [LARGE SCALE GENOMIC DNA]</scope>
    <source>
        <strain evidence="2 3">JCM 9731</strain>
    </source>
</reference>
<accession>A0ABN0WD15</accession>
<evidence type="ECO:0000313" key="3">
    <source>
        <dbReference type="Proteomes" id="UP001500782"/>
    </source>
</evidence>
<dbReference type="EMBL" id="BAAADJ010000023">
    <property type="protein sequence ID" value="GAA0332542.1"/>
    <property type="molecule type" value="Genomic_DNA"/>
</dbReference>
<dbReference type="InterPro" id="IPR000073">
    <property type="entry name" value="AB_hydrolase_1"/>
</dbReference>